<accession>A0A1B1MZP1</accession>
<name>A0A1B1MZP1_9BACL</name>
<dbReference type="STRING" id="1462996.AWM70_08550"/>
<dbReference type="RefSeq" id="WP_068695479.1">
    <property type="nucleotide sequence ID" value="NZ_CP014167.1"/>
</dbReference>
<dbReference type="EMBL" id="CP014167">
    <property type="protein sequence ID" value="ANS74628.1"/>
    <property type="molecule type" value="Genomic_DNA"/>
</dbReference>
<evidence type="ECO:0000313" key="1">
    <source>
        <dbReference type="EMBL" id="ANS74628.1"/>
    </source>
</evidence>
<dbReference type="KEGG" id="pyg:AWM70_08550"/>
<evidence type="ECO:0000313" key="2">
    <source>
        <dbReference type="Proteomes" id="UP000092573"/>
    </source>
</evidence>
<gene>
    <name evidence="1" type="ORF">AWM70_08550</name>
</gene>
<dbReference type="OrthoDB" id="2620351at2"/>
<sequence>MEFSSIKSMLWTAVGLSLFVAACTVMTRSVQLSEDAFRATASVYSNQALNVYTDREGGNGGNTDGDSVSVFNGAQVIYMWRNSLLEKVVIIVNGEIFPVPEPYPDPEWTAPANRIRLDRLYTAVYRYDDHNQLKEISFTEQ</sequence>
<organism evidence="1 2">
    <name type="scientific">Paenibacillus yonginensis</name>
    <dbReference type="NCBI Taxonomy" id="1462996"/>
    <lineage>
        <taxon>Bacteria</taxon>
        <taxon>Bacillati</taxon>
        <taxon>Bacillota</taxon>
        <taxon>Bacilli</taxon>
        <taxon>Bacillales</taxon>
        <taxon>Paenibacillaceae</taxon>
        <taxon>Paenibacillus</taxon>
    </lineage>
</organism>
<protein>
    <submittedName>
        <fullName evidence="1">Uncharacterized protein</fullName>
    </submittedName>
</protein>
<dbReference type="Proteomes" id="UP000092573">
    <property type="component" value="Chromosome"/>
</dbReference>
<reference evidence="1 2" key="1">
    <citation type="submission" date="2016-01" db="EMBL/GenBank/DDBJ databases">
        <title>Complete Genome Sequence of Paenibacillus yonginensis DCY84, a novel Plant Growth-Promoting Bacteria with Elicitation of Induced Systemic Resistance.</title>
        <authorList>
            <person name="Kim Y.J."/>
            <person name="Yang D.C."/>
            <person name="Sukweenadhi J."/>
        </authorList>
    </citation>
    <scope>NUCLEOTIDE SEQUENCE [LARGE SCALE GENOMIC DNA]</scope>
    <source>
        <strain evidence="1 2">DCY84</strain>
    </source>
</reference>
<proteinExistence type="predicted"/>
<dbReference type="PROSITE" id="PS51257">
    <property type="entry name" value="PROKAR_LIPOPROTEIN"/>
    <property type="match status" value="1"/>
</dbReference>
<dbReference type="AlphaFoldDB" id="A0A1B1MZP1"/>
<keyword evidence="2" id="KW-1185">Reference proteome</keyword>